<dbReference type="AlphaFoldDB" id="A0A942E290"/>
<dbReference type="Proteomes" id="UP000680348">
    <property type="component" value="Unassembled WGS sequence"/>
</dbReference>
<proteinExistence type="predicted"/>
<keyword evidence="3" id="KW-1185">Reference proteome</keyword>
<keyword evidence="1" id="KW-1133">Transmembrane helix</keyword>
<evidence type="ECO:0000256" key="1">
    <source>
        <dbReference type="SAM" id="Phobius"/>
    </source>
</evidence>
<reference evidence="2" key="1">
    <citation type="submission" date="2021-04" db="EMBL/GenBank/DDBJ databases">
        <title>Pseudaminobacter soli sp. nov., isolated from paddy soil contaminated by heavy metals.</title>
        <authorList>
            <person name="Zhang K."/>
        </authorList>
    </citation>
    <scope>NUCLEOTIDE SEQUENCE</scope>
    <source>
        <strain evidence="2">19-2017</strain>
    </source>
</reference>
<feature type="transmembrane region" description="Helical" evidence="1">
    <location>
        <begin position="34"/>
        <end position="52"/>
    </location>
</feature>
<evidence type="ECO:0000313" key="3">
    <source>
        <dbReference type="Proteomes" id="UP000680348"/>
    </source>
</evidence>
<dbReference type="EMBL" id="JAGWCR010000027">
    <property type="protein sequence ID" value="MBS3652469.1"/>
    <property type="molecule type" value="Genomic_DNA"/>
</dbReference>
<protein>
    <submittedName>
        <fullName evidence="2">Uncharacterized protein</fullName>
    </submittedName>
</protein>
<dbReference type="RefSeq" id="WP_188258021.1">
    <property type="nucleotide sequence ID" value="NZ_JABVCF010000027.1"/>
</dbReference>
<gene>
    <name evidence="2" type="ORF">KEU06_28185</name>
</gene>
<keyword evidence="1" id="KW-0812">Transmembrane</keyword>
<keyword evidence="1" id="KW-0472">Membrane</keyword>
<organism evidence="2 3">
    <name type="scientific">Pseudaminobacter soli</name>
    <name type="common">ex Zhang et al. 2022</name>
    <dbReference type="NCBI Taxonomy" id="2831468"/>
    <lineage>
        <taxon>Bacteria</taxon>
        <taxon>Pseudomonadati</taxon>
        <taxon>Pseudomonadota</taxon>
        <taxon>Alphaproteobacteria</taxon>
        <taxon>Hyphomicrobiales</taxon>
        <taxon>Phyllobacteriaceae</taxon>
        <taxon>Pseudaminobacter</taxon>
    </lineage>
</organism>
<accession>A0A942E290</accession>
<comment type="caution">
    <text evidence="2">The sequence shown here is derived from an EMBL/GenBank/DDBJ whole genome shotgun (WGS) entry which is preliminary data.</text>
</comment>
<evidence type="ECO:0000313" key="2">
    <source>
        <dbReference type="EMBL" id="MBS3652469.1"/>
    </source>
</evidence>
<name>A0A942E290_9HYPH</name>
<sequence length="55" mass="5944">MIRFVVIALGLALLALLLLKLVSALRRAELDWGGILFACAFVALAFFLRHATGMG</sequence>